<dbReference type="OrthoDB" id="2827525at2"/>
<dbReference type="PROSITE" id="PS51007">
    <property type="entry name" value="CYTC"/>
    <property type="match status" value="1"/>
</dbReference>
<evidence type="ECO:0000256" key="6">
    <source>
        <dbReference type="SAM" id="SignalP"/>
    </source>
</evidence>
<proteinExistence type="predicted"/>
<evidence type="ECO:0000256" key="5">
    <source>
        <dbReference type="SAM" id="MobiDB-lite"/>
    </source>
</evidence>
<keyword evidence="1 4" id="KW-0349">Heme</keyword>
<dbReference type="InterPro" id="IPR036909">
    <property type="entry name" value="Cyt_c-like_dom_sf"/>
</dbReference>
<dbReference type="GO" id="GO:0046872">
    <property type="term" value="F:metal ion binding"/>
    <property type="evidence" value="ECO:0007669"/>
    <property type="project" value="UniProtKB-KW"/>
</dbReference>
<evidence type="ECO:0000256" key="2">
    <source>
        <dbReference type="ARBA" id="ARBA00022723"/>
    </source>
</evidence>
<dbReference type="RefSeq" id="WP_106605934.1">
    <property type="nucleotide sequence ID" value="NZ_PYGK01000022.1"/>
</dbReference>
<evidence type="ECO:0000256" key="1">
    <source>
        <dbReference type="ARBA" id="ARBA00022617"/>
    </source>
</evidence>
<keyword evidence="3 4" id="KW-0408">Iron</keyword>
<comment type="caution">
    <text evidence="8">The sequence shown here is derived from an EMBL/GenBank/DDBJ whole genome shotgun (WGS) entry which is preliminary data.</text>
</comment>
<organism evidence="8 9">
    <name type="scientific">Chitinophaga ginsengisoli</name>
    <dbReference type="NCBI Taxonomy" id="363837"/>
    <lineage>
        <taxon>Bacteria</taxon>
        <taxon>Pseudomonadati</taxon>
        <taxon>Bacteroidota</taxon>
        <taxon>Chitinophagia</taxon>
        <taxon>Chitinophagales</taxon>
        <taxon>Chitinophagaceae</taxon>
        <taxon>Chitinophaga</taxon>
    </lineage>
</organism>
<accession>A0A2P8FL14</accession>
<dbReference type="SUPFAM" id="SSF46626">
    <property type="entry name" value="Cytochrome c"/>
    <property type="match status" value="1"/>
</dbReference>
<reference evidence="8 9" key="1">
    <citation type="submission" date="2018-03" db="EMBL/GenBank/DDBJ databases">
        <title>Genomic Encyclopedia of Archaeal and Bacterial Type Strains, Phase II (KMG-II): from individual species to whole genera.</title>
        <authorList>
            <person name="Goeker M."/>
        </authorList>
    </citation>
    <scope>NUCLEOTIDE SEQUENCE [LARGE SCALE GENOMIC DNA]</scope>
    <source>
        <strain evidence="8 9">DSM 18107</strain>
    </source>
</reference>
<feature type="region of interest" description="Disordered" evidence="5">
    <location>
        <begin position="26"/>
        <end position="60"/>
    </location>
</feature>
<dbReference type="GO" id="GO:0020037">
    <property type="term" value="F:heme binding"/>
    <property type="evidence" value="ECO:0007669"/>
    <property type="project" value="InterPro"/>
</dbReference>
<dbReference type="AlphaFoldDB" id="A0A2P8FL14"/>
<keyword evidence="2 4" id="KW-0479">Metal-binding</keyword>
<feature type="chain" id="PRO_5015195944" evidence="6">
    <location>
        <begin position="20"/>
        <end position="165"/>
    </location>
</feature>
<evidence type="ECO:0000313" key="9">
    <source>
        <dbReference type="Proteomes" id="UP000240978"/>
    </source>
</evidence>
<evidence type="ECO:0000313" key="8">
    <source>
        <dbReference type="EMBL" id="PSL22401.1"/>
    </source>
</evidence>
<sequence length="165" mass="18044">MKLKLFCIAFCAISVVLYSCGSSEQKSPSNETAETSQAEPASAATPAPVPAGDPKGVGKFTNVQLTHPLDEKMVAAGQQTYDVKCASCHKTTAEKLVGPGWKGVTDRRTPEWIMNFITNTEEMLNKDAEAQAMLEICMVRMPNQNLKDEDARAILEFMRKTDGKN</sequence>
<protein>
    <submittedName>
        <fullName evidence="8">Cytochrome c</fullName>
    </submittedName>
</protein>
<keyword evidence="9" id="KW-1185">Reference proteome</keyword>
<name>A0A2P8FL14_9BACT</name>
<evidence type="ECO:0000259" key="7">
    <source>
        <dbReference type="PROSITE" id="PS51007"/>
    </source>
</evidence>
<evidence type="ECO:0000256" key="4">
    <source>
        <dbReference type="PROSITE-ProRule" id="PRU00433"/>
    </source>
</evidence>
<feature type="compositionally biased region" description="Low complexity" evidence="5">
    <location>
        <begin position="31"/>
        <end position="46"/>
    </location>
</feature>
<keyword evidence="6" id="KW-0732">Signal</keyword>
<feature type="domain" description="Cytochrome c" evidence="7">
    <location>
        <begin position="72"/>
        <end position="162"/>
    </location>
</feature>
<dbReference type="GO" id="GO:0009055">
    <property type="term" value="F:electron transfer activity"/>
    <property type="evidence" value="ECO:0007669"/>
    <property type="project" value="InterPro"/>
</dbReference>
<dbReference type="EMBL" id="PYGK01000022">
    <property type="protein sequence ID" value="PSL22401.1"/>
    <property type="molecule type" value="Genomic_DNA"/>
</dbReference>
<dbReference type="Gene3D" id="1.10.760.10">
    <property type="entry name" value="Cytochrome c-like domain"/>
    <property type="match status" value="1"/>
</dbReference>
<dbReference type="Pfam" id="PF00034">
    <property type="entry name" value="Cytochrom_C"/>
    <property type="match status" value="1"/>
</dbReference>
<dbReference type="PROSITE" id="PS51257">
    <property type="entry name" value="PROKAR_LIPOPROTEIN"/>
    <property type="match status" value="1"/>
</dbReference>
<feature type="signal peptide" evidence="6">
    <location>
        <begin position="1"/>
        <end position="19"/>
    </location>
</feature>
<evidence type="ECO:0000256" key="3">
    <source>
        <dbReference type="ARBA" id="ARBA00023004"/>
    </source>
</evidence>
<dbReference type="Proteomes" id="UP000240978">
    <property type="component" value="Unassembled WGS sequence"/>
</dbReference>
<gene>
    <name evidence="8" type="ORF">CLV42_12227</name>
</gene>
<dbReference type="InterPro" id="IPR009056">
    <property type="entry name" value="Cyt_c-like_dom"/>
</dbReference>